<keyword evidence="4" id="KW-1185">Reference proteome</keyword>
<name>A0ABM8R254_9BACT</name>
<evidence type="ECO:0000256" key="2">
    <source>
        <dbReference type="ARBA" id="ARBA00023054"/>
    </source>
</evidence>
<dbReference type="PANTHER" id="PTHR32347">
    <property type="entry name" value="EFFLUX SYSTEM COMPONENT YKNX-RELATED"/>
    <property type="match status" value="1"/>
</dbReference>
<reference evidence="3 4" key="1">
    <citation type="submission" date="2021-02" db="EMBL/GenBank/DDBJ databases">
        <authorList>
            <person name="Han P."/>
        </authorList>
    </citation>
    <scope>NUCLEOTIDE SEQUENCE [LARGE SCALE GENOMIC DNA]</scope>
    <source>
        <strain evidence="3">Candidatus Nitrospira sp. ZN2</strain>
    </source>
</reference>
<dbReference type="PANTHER" id="PTHR32347:SF23">
    <property type="entry name" value="BLL5650 PROTEIN"/>
    <property type="match status" value="1"/>
</dbReference>
<comment type="subcellular location">
    <subcellularLocation>
        <location evidence="1">Cell envelope</location>
    </subcellularLocation>
</comment>
<keyword evidence="2" id="KW-0175">Coiled coil</keyword>
<dbReference type="EMBL" id="CAJNBJ010000002">
    <property type="protein sequence ID" value="CAE6728792.1"/>
    <property type="molecule type" value="Genomic_DNA"/>
</dbReference>
<dbReference type="Proteomes" id="UP000675880">
    <property type="component" value="Unassembled WGS sequence"/>
</dbReference>
<dbReference type="Gene3D" id="2.40.30.170">
    <property type="match status" value="1"/>
</dbReference>
<sequence>MQATTTAEPTAREIATLIHLATLTYLEAQVRAATTLEELQFVAVNETRRLVPYEQAILLSATDSEDTPYRAVTASSVAVIDRDAPMMVWLEEVVQAVRHAQPGDAPIVLEQEAIPESLRAGWQEFVHGHVLWCPLKHPDDTILGGLWIERESPWQENDVTIVRRLTGSFAYAWKALSTRHIGWTAKLKQPSLIVIAVAVAGLLCLPVRMSTVAPVKVVATDPVIVSAPMDGVIADVVVEPNTMVQQDRLLLRYDDTNIRNQFRVTEQQLAVARAEQAQAIQSGFGDPARKAEVPLKAAEVSLKETELEYAQEMLRQIEVRAPQAGLLLYTDKSDWIGKPVSVGERIMEIADPRRIELRIDLPVSDALLLREGGDVVAFFDALPLESFPGAVRRTSYHAEVLPGDILAYRVMADLSRVDPRIRIGWQGSAKVYGEQGPLAFLLFRRPFAALRQLVGL</sequence>
<gene>
    <name evidence="3" type="ORF">NSPZN2_100248</name>
</gene>
<evidence type="ECO:0000313" key="3">
    <source>
        <dbReference type="EMBL" id="CAE6728792.1"/>
    </source>
</evidence>
<dbReference type="InterPro" id="IPR050465">
    <property type="entry name" value="UPF0194_transport"/>
</dbReference>
<evidence type="ECO:0000313" key="4">
    <source>
        <dbReference type="Proteomes" id="UP000675880"/>
    </source>
</evidence>
<protein>
    <submittedName>
        <fullName evidence="3">HlyD_D23 domain-containing protein</fullName>
    </submittedName>
</protein>
<evidence type="ECO:0000256" key="1">
    <source>
        <dbReference type="ARBA" id="ARBA00004196"/>
    </source>
</evidence>
<dbReference type="SUPFAM" id="SSF111369">
    <property type="entry name" value="HlyD-like secretion proteins"/>
    <property type="match status" value="1"/>
</dbReference>
<dbReference type="RefSeq" id="WP_213041609.1">
    <property type="nucleotide sequence ID" value="NZ_CAJNBJ010000002.1"/>
</dbReference>
<accession>A0ABM8R254</accession>
<proteinExistence type="predicted"/>
<comment type="caution">
    <text evidence="3">The sequence shown here is derived from an EMBL/GenBank/DDBJ whole genome shotgun (WGS) entry which is preliminary data.</text>
</comment>
<organism evidence="3 4">
    <name type="scientific">Nitrospira defluvii</name>
    <dbReference type="NCBI Taxonomy" id="330214"/>
    <lineage>
        <taxon>Bacteria</taxon>
        <taxon>Pseudomonadati</taxon>
        <taxon>Nitrospirota</taxon>
        <taxon>Nitrospiria</taxon>
        <taxon>Nitrospirales</taxon>
        <taxon>Nitrospiraceae</taxon>
        <taxon>Nitrospira</taxon>
    </lineage>
</organism>